<comment type="cofactor">
    <cofactor evidence="1 7">
        <name>L-ascorbate</name>
        <dbReference type="ChEBI" id="CHEBI:38290"/>
    </cofactor>
</comment>
<reference evidence="9 10" key="1">
    <citation type="submission" date="2021-10" db="EMBL/GenBank/DDBJ databases">
        <title>Alishewanella koreense sp. nov. isolated from seawater of southwestern coast in South Korea and the proposal for the reclassification of Rheinheimera perlucida and Rheinheimera tuosuensis as Arsukibacterium perlucida and Arsukibacterium tuosuensis.</title>
        <authorList>
            <person name="Kim K.H."/>
            <person name="Ruan W."/>
            <person name="Kim K.R."/>
            <person name="Baek J.H."/>
            <person name="Jeon C.O."/>
        </authorList>
    </citation>
    <scope>NUCLEOTIDE SEQUENCE [LARGE SCALE GENOMIC DNA]</scope>
    <source>
        <strain evidence="9 10">16-MA</strain>
    </source>
</reference>
<comment type="cofactor">
    <cofactor evidence="7">
        <name>Fe(2+)</name>
        <dbReference type="ChEBI" id="CHEBI:29033"/>
    </cofactor>
    <text evidence="7">Binds 1 Fe(2+) ion per subunit.</text>
</comment>
<dbReference type="GO" id="GO:0051213">
    <property type="term" value="F:dioxygenase activity"/>
    <property type="evidence" value="ECO:0007669"/>
    <property type="project" value="UniProtKB-KW"/>
</dbReference>
<feature type="binding site" evidence="7">
    <location>
        <position position="97"/>
    </location>
    <ligand>
        <name>Fe cation</name>
        <dbReference type="ChEBI" id="CHEBI:24875"/>
    </ligand>
</feature>
<comment type="caution">
    <text evidence="9">The sequence shown here is derived from an EMBL/GenBank/DDBJ whole genome shotgun (WGS) entry which is preliminary data.</text>
</comment>
<dbReference type="NCBIfam" id="NF003974">
    <property type="entry name" value="PRK05467.1-3"/>
    <property type="match status" value="1"/>
</dbReference>
<evidence type="ECO:0000256" key="5">
    <source>
        <dbReference type="ARBA" id="ARBA00023002"/>
    </source>
</evidence>
<evidence type="ECO:0000256" key="7">
    <source>
        <dbReference type="HAMAP-Rule" id="MF_00657"/>
    </source>
</evidence>
<feature type="binding site" evidence="7">
    <location>
        <position position="167"/>
    </location>
    <ligand>
        <name>2-oxoglutarate</name>
        <dbReference type="ChEBI" id="CHEBI:16810"/>
    </ligand>
</feature>
<organism evidence="9 10">
    <name type="scientific">Alishewanella maricola</name>
    <dbReference type="NCBI Taxonomy" id="2795740"/>
    <lineage>
        <taxon>Bacteria</taxon>
        <taxon>Pseudomonadati</taxon>
        <taxon>Pseudomonadota</taxon>
        <taxon>Gammaproteobacteria</taxon>
        <taxon>Alteromonadales</taxon>
        <taxon>Alteromonadaceae</taxon>
        <taxon>Alishewanella</taxon>
    </lineage>
</organism>
<sequence length="225" mass="24859">MHVLKQLLTKTEVAEFRQALQHVPWLDGKGSAMGMAAAVKHNAQADRDHHQVQQLANRLLAKFGHNPSLMAAALPHRIYPPCFNSYAAGGHYGWHVDAAIMRLPDQQILRSDLSITVFLSEPEDYQGGELVIQTDFGEQSVKLAAGDAVLYSSATLHQVMPVTAGQRVAAISWLQSMIPGTALRETLYQLDLSIQALAGHSGVERAELDRLHHIYHNLIRQHAQV</sequence>
<dbReference type="PANTHER" id="PTHR41536">
    <property type="entry name" value="PKHD-TYPE HYDROXYLASE YBIX"/>
    <property type="match status" value="1"/>
</dbReference>
<feature type="binding site" evidence="7">
    <location>
        <position position="95"/>
    </location>
    <ligand>
        <name>Fe cation</name>
        <dbReference type="ChEBI" id="CHEBI:24875"/>
    </ligand>
</feature>
<dbReference type="Pfam" id="PF13640">
    <property type="entry name" value="2OG-FeII_Oxy_3"/>
    <property type="match status" value="1"/>
</dbReference>
<dbReference type="HAMAP" id="MF_00657">
    <property type="entry name" value="Hydroxyl_YbiX"/>
    <property type="match status" value="1"/>
</dbReference>
<evidence type="ECO:0000256" key="3">
    <source>
        <dbReference type="ARBA" id="ARBA00022896"/>
    </source>
</evidence>
<dbReference type="Proteomes" id="UP000633814">
    <property type="component" value="Unassembled WGS sequence"/>
</dbReference>
<keyword evidence="4 7" id="KW-0223">Dioxygenase</keyword>
<keyword evidence="10" id="KW-1185">Reference proteome</keyword>
<dbReference type="InterPro" id="IPR041097">
    <property type="entry name" value="PKHD_C"/>
</dbReference>
<dbReference type="Gene3D" id="2.60.120.620">
    <property type="entry name" value="q2cbj1_9rhob like domain"/>
    <property type="match status" value="1"/>
</dbReference>
<keyword evidence="2 7" id="KW-0479">Metal-binding</keyword>
<dbReference type="PROSITE" id="PS51471">
    <property type="entry name" value="FE2OG_OXY"/>
    <property type="match status" value="1"/>
</dbReference>
<dbReference type="InterPro" id="IPR044862">
    <property type="entry name" value="Pro_4_hyd_alph_FE2OG_OXY"/>
</dbReference>
<dbReference type="SMART" id="SM00702">
    <property type="entry name" value="P4Hc"/>
    <property type="match status" value="1"/>
</dbReference>
<dbReference type="Pfam" id="PF18331">
    <property type="entry name" value="PKHD_C"/>
    <property type="match status" value="1"/>
</dbReference>
<dbReference type="InterPro" id="IPR006620">
    <property type="entry name" value="Pro_4_hyd_alph"/>
</dbReference>
<dbReference type="SUPFAM" id="SSF51197">
    <property type="entry name" value="Clavaminate synthase-like"/>
    <property type="match status" value="1"/>
</dbReference>
<evidence type="ECO:0000259" key="8">
    <source>
        <dbReference type="PROSITE" id="PS51471"/>
    </source>
</evidence>
<gene>
    <name evidence="9" type="ORF">JAO78_008165</name>
</gene>
<keyword evidence="3 7" id="KW-0847">Vitamin C</keyword>
<dbReference type="PANTHER" id="PTHR41536:SF1">
    <property type="entry name" value="PKHD-TYPE HYDROXYLASE YBIX"/>
    <property type="match status" value="1"/>
</dbReference>
<evidence type="ECO:0000313" key="10">
    <source>
        <dbReference type="Proteomes" id="UP000633814"/>
    </source>
</evidence>
<feature type="binding site" evidence="7">
    <location>
        <position position="157"/>
    </location>
    <ligand>
        <name>Fe cation</name>
        <dbReference type="ChEBI" id="CHEBI:24875"/>
    </ligand>
</feature>
<protein>
    <submittedName>
        <fullName evidence="9">Fe2+-dependent dioxygenase</fullName>
    </submittedName>
</protein>
<feature type="domain" description="Fe2OG dioxygenase" evidence="8">
    <location>
        <begin position="77"/>
        <end position="176"/>
    </location>
</feature>
<evidence type="ECO:0000256" key="2">
    <source>
        <dbReference type="ARBA" id="ARBA00022723"/>
    </source>
</evidence>
<dbReference type="EMBL" id="JAEINI020000004">
    <property type="protein sequence ID" value="MCB5226788.1"/>
    <property type="molecule type" value="Genomic_DNA"/>
</dbReference>
<evidence type="ECO:0000256" key="4">
    <source>
        <dbReference type="ARBA" id="ARBA00022964"/>
    </source>
</evidence>
<keyword evidence="5 7" id="KW-0560">Oxidoreductase</keyword>
<evidence type="ECO:0000256" key="1">
    <source>
        <dbReference type="ARBA" id="ARBA00001961"/>
    </source>
</evidence>
<dbReference type="InterPro" id="IPR005123">
    <property type="entry name" value="Oxoglu/Fe-dep_dioxygenase_dom"/>
</dbReference>
<evidence type="ECO:0000313" key="9">
    <source>
        <dbReference type="EMBL" id="MCB5226788.1"/>
    </source>
</evidence>
<dbReference type="NCBIfam" id="NF003975">
    <property type="entry name" value="PRK05467.1-4"/>
    <property type="match status" value="1"/>
</dbReference>
<proteinExistence type="inferred from homology"/>
<evidence type="ECO:0000256" key="6">
    <source>
        <dbReference type="ARBA" id="ARBA00023004"/>
    </source>
</evidence>
<dbReference type="InterPro" id="IPR023550">
    <property type="entry name" value="PKHD_hydroxylase"/>
</dbReference>
<keyword evidence="6 7" id="KW-0408">Iron</keyword>
<dbReference type="Gene3D" id="4.10.860.20">
    <property type="entry name" value="Rabenosyn, Rab binding domain"/>
    <property type="match status" value="1"/>
</dbReference>
<dbReference type="RefSeq" id="WP_226750883.1">
    <property type="nucleotide sequence ID" value="NZ_JAEINI020000004.1"/>
</dbReference>
<name>A0ABS8C376_9ALTE</name>
<accession>A0ABS8C376</accession>